<dbReference type="GO" id="GO:0004497">
    <property type="term" value="F:monooxygenase activity"/>
    <property type="evidence" value="ECO:0007669"/>
    <property type="project" value="UniProtKB-KW"/>
</dbReference>
<protein>
    <submittedName>
        <fullName evidence="2">Antibiotic biosynthesis monooxygenase</fullName>
    </submittedName>
</protein>
<evidence type="ECO:0000313" key="3">
    <source>
        <dbReference type="Proteomes" id="UP000316541"/>
    </source>
</evidence>
<sequence>MTETAAFRVMLDMRVRPGTEADFERAWLEVARGVARHPANRGQWLSRSPGDESEGTTYYVVTDWTDEPSFREFELSLEHVRNRALLQPYRNGGSMRTMHVVYELVEER</sequence>
<dbReference type="Proteomes" id="UP000316541">
    <property type="component" value="Unassembled WGS sequence"/>
</dbReference>
<dbReference type="InterPro" id="IPR011008">
    <property type="entry name" value="Dimeric_a/b-barrel"/>
</dbReference>
<dbReference type="SUPFAM" id="SSF54909">
    <property type="entry name" value="Dimeric alpha+beta barrel"/>
    <property type="match status" value="1"/>
</dbReference>
<comment type="caution">
    <text evidence="2">The sequence shown here is derived from an EMBL/GenBank/DDBJ whole genome shotgun (WGS) entry which is preliminary data.</text>
</comment>
<reference evidence="2 3" key="1">
    <citation type="submission" date="2019-07" db="EMBL/GenBank/DDBJ databases">
        <title>Microbispora hainanensis DSM 45428.</title>
        <authorList>
            <person name="Thawai C."/>
        </authorList>
    </citation>
    <scope>NUCLEOTIDE SEQUENCE [LARGE SCALE GENOMIC DNA]</scope>
    <source>
        <strain evidence="2 3">DSM 45428</strain>
    </source>
</reference>
<gene>
    <name evidence="2" type="ORF">FLX08_05450</name>
</gene>
<proteinExistence type="predicted"/>
<dbReference type="RefSeq" id="WP_142617066.1">
    <property type="nucleotide sequence ID" value="NZ_VIRM01000004.1"/>
</dbReference>
<evidence type="ECO:0000259" key="1">
    <source>
        <dbReference type="PROSITE" id="PS51725"/>
    </source>
</evidence>
<keyword evidence="2" id="KW-0503">Monooxygenase</keyword>
<dbReference type="PROSITE" id="PS51725">
    <property type="entry name" value="ABM"/>
    <property type="match status" value="1"/>
</dbReference>
<keyword evidence="2" id="KW-0560">Oxidoreductase</keyword>
<name>A0A544Z2M9_9ACTN</name>
<dbReference type="Gene3D" id="3.30.70.100">
    <property type="match status" value="1"/>
</dbReference>
<dbReference type="AlphaFoldDB" id="A0A544Z2M9"/>
<feature type="domain" description="ABM" evidence="1">
    <location>
        <begin position="7"/>
        <end position="98"/>
    </location>
</feature>
<dbReference type="InterPro" id="IPR007138">
    <property type="entry name" value="ABM_dom"/>
</dbReference>
<accession>A0A544Z2M9</accession>
<organism evidence="2 3">
    <name type="scientific">Microbispora hainanensis</name>
    <dbReference type="NCBI Taxonomy" id="568844"/>
    <lineage>
        <taxon>Bacteria</taxon>
        <taxon>Bacillati</taxon>
        <taxon>Actinomycetota</taxon>
        <taxon>Actinomycetes</taxon>
        <taxon>Streptosporangiales</taxon>
        <taxon>Streptosporangiaceae</taxon>
        <taxon>Microbispora</taxon>
    </lineage>
</organism>
<evidence type="ECO:0000313" key="2">
    <source>
        <dbReference type="EMBL" id="TQS23310.1"/>
    </source>
</evidence>
<dbReference type="EMBL" id="VIRM01000004">
    <property type="protein sequence ID" value="TQS23310.1"/>
    <property type="molecule type" value="Genomic_DNA"/>
</dbReference>
<dbReference type="Pfam" id="PF03992">
    <property type="entry name" value="ABM"/>
    <property type="match status" value="1"/>
</dbReference>